<dbReference type="RefSeq" id="XP_034249455.1">
    <property type="nucleotide sequence ID" value="XM_034393564.1"/>
</dbReference>
<evidence type="ECO:0000313" key="1">
    <source>
        <dbReference type="Proteomes" id="UP000515158"/>
    </source>
</evidence>
<dbReference type="Proteomes" id="UP000515158">
    <property type="component" value="Unplaced"/>
</dbReference>
<dbReference type="RefSeq" id="XP_034249453.1">
    <property type="nucleotide sequence ID" value="XM_034393562.1"/>
</dbReference>
<dbReference type="AlphaFoldDB" id="A0A6P8ZWG0"/>
<keyword evidence="1" id="KW-1185">Reference proteome</keyword>
<evidence type="ECO:0000313" key="4">
    <source>
        <dbReference type="RefSeq" id="XP_034249455.1"/>
    </source>
</evidence>
<dbReference type="RefSeq" id="XP_034249454.1">
    <property type="nucleotide sequence ID" value="XM_034393563.1"/>
</dbReference>
<accession>A0A6P8ZWG0</accession>
<reference evidence="2 3" key="1">
    <citation type="submission" date="2025-04" db="UniProtKB">
        <authorList>
            <consortium name="RefSeq"/>
        </authorList>
    </citation>
    <scope>IDENTIFICATION</scope>
    <source>
        <tissue evidence="2 3">Total insect</tissue>
    </source>
</reference>
<name>A0A6P8ZWG0_THRPL</name>
<dbReference type="OrthoDB" id="6605214at2759"/>
<dbReference type="Pfam" id="PF15011">
    <property type="entry name" value="CA109-like"/>
    <property type="match status" value="1"/>
</dbReference>
<dbReference type="InterPro" id="IPR029159">
    <property type="entry name" value="CA109-like"/>
</dbReference>
<sequence length="190" mass="21866">MEELENSLKKYFLFLGKHCLLWESAAKKASKSLCAIENLADQLQSASSTGPDVPINIQFPDLKQQIIYKTLLSLEQELIPIMSVIKEISEATDNLNKLSTMIYKHDVNNFAFDTVSLRVLLESVHDTRQYYQAQYAGLQTALRCLDFRDSNSIFNLRKCLIEDKDLKRHAERCLLFGKYFLSAMNAEEIF</sequence>
<proteinExistence type="predicted"/>
<dbReference type="GeneID" id="117650273"/>
<evidence type="ECO:0000313" key="2">
    <source>
        <dbReference type="RefSeq" id="XP_034249453.1"/>
    </source>
</evidence>
<evidence type="ECO:0000313" key="3">
    <source>
        <dbReference type="RefSeq" id="XP_034249454.1"/>
    </source>
</evidence>
<dbReference type="KEGG" id="tpal:117650273"/>
<organism evidence="4">
    <name type="scientific">Thrips palmi</name>
    <name type="common">Melon thrips</name>
    <dbReference type="NCBI Taxonomy" id="161013"/>
    <lineage>
        <taxon>Eukaryota</taxon>
        <taxon>Metazoa</taxon>
        <taxon>Ecdysozoa</taxon>
        <taxon>Arthropoda</taxon>
        <taxon>Hexapoda</taxon>
        <taxon>Insecta</taxon>
        <taxon>Pterygota</taxon>
        <taxon>Neoptera</taxon>
        <taxon>Paraneoptera</taxon>
        <taxon>Thysanoptera</taxon>
        <taxon>Terebrantia</taxon>
        <taxon>Thripoidea</taxon>
        <taxon>Thripidae</taxon>
        <taxon>Thrips</taxon>
    </lineage>
</organism>
<protein>
    <submittedName>
        <fullName evidence="2 3">Uncharacterized protein C1orf109-like</fullName>
    </submittedName>
</protein>
<gene>
    <name evidence="2 3 4" type="primary">LOC117650273</name>
</gene>